<dbReference type="GO" id="GO:0016887">
    <property type="term" value="F:ATP hydrolysis activity"/>
    <property type="evidence" value="ECO:0007669"/>
    <property type="project" value="InterPro"/>
</dbReference>
<proteinExistence type="predicted"/>
<evidence type="ECO:0000256" key="6">
    <source>
        <dbReference type="ARBA" id="ARBA00022967"/>
    </source>
</evidence>
<keyword evidence="2" id="KW-1003">Cell membrane</keyword>
<dbReference type="GO" id="GO:0005524">
    <property type="term" value="F:ATP binding"/>
    <property type="evidence" value="ECO:0007669"/>
    <property type="project" value="UniProtKB-KW"/>
</dbReference>
<protein>
    <submittedName>
        <fullName evidence="10">Iron(III) transport system ATP-binding protein</fullName>
    </submittedName>
    <submittedName>
        <fullName evidence="9">Sulfate ABC transporter ATP-binding protein</fullName>
    </submittedName>
</protein>
<evidence type="ECO:0000313" key="10">
    <source>
        <dbReference type="EMBL" id="RZS69925.1"/>
    </source>
</evidence>
<name>A0A171KUV3_9BURK</name>
<evidence type="ECO:0000313" key="11">
    <source>
        <dbReference type="Proteomes" id="UP000078084"/>
    </source>
</evidence>
<dbReference type="PANTHER" id="PTHR42781">
    <property type="entry name" value="SPERMIDINE/PUTRESCINE IMPORT ATP-BINDING PROTEIN POTA"/>
    <property type="match status" value="1"/>
</dbReference>
<dbReference type="InterPro" id="IPR008995">
    <property type="entry name" value="Mo/tungstate-bd_C_term_dom"/>
</dbReference>
<reference evidence="10 12" key="2">
    <citation type="submission" date="2019-02" db="EMBL/GenBank/DDBJ databases">
        <title>Genomic Encyclopedia of Type Strains, Phase IV (KMG-IV): sequencing the most valuable type-strain genomes for metagenomic binning, comparative biology and taxonomic classification.</title>
        <authorList>
            <person name="Goeker M."/>
        </authorList>
    </citation>
    <scope>NUCLEOTIDE SEQUENCE [LARGE SCALE GENOMIC DNA]</scope>
    <source>
        <strain evidence="10 12">DSM 16618</strain>
    </source>
</reference>
<keyword evidence="3" id="KW-0997">Cell inner membrane</keyword>
<evidence type="ECO:0000313" key="12">
    <source>
        <dbReference type="Proteomes" id="UP000292039"/>
    </source>
</evidence>
<keyword evidence="5 9" id="KW-0067">ATP-binding</keyword>
<dbReference type="OrthoDB" id="5298774at2"/>
<dbReference type="PROSITE" id="PS50893">
    <property type="entry name" value="ABC_TRANSPORTER_2"/>
    <property type="match status" value="1"/>
</dbReference>
<evidence type="ECO:0000256" key="3">
    <source>
        <dbReference type="ARBA" id="ARBA00022519"/>
    </source>
</evidence>
<evidence type="ECO:0000256" key="1">
    <source>
        <dbReference type="ARBA" id="ARBA00022448"/>
    </source>
</evidence>
<dbReference type="GO" id="GO:0043190">
    <property type="term" value="C:ATP-binding cassette (ABC) transporter complex"/>
    <property type="evidence" value="ECO:0007669"/>
    <property type="project" value="InterPro"/>
</dbReference>
<dbReference type="EMBL" id="SGWZ01000002">
    <property type="protein sequence ID" value="RZS69925.1"/>
    <property type="molecule type" value="Genomic_DNA"/>
</dbReference>
<dbReference type="Proteomes" id="UP000078084">
    <property type="component" value="Unassembled WGS sequence"/>
</dbReference>
<dbReference type="GeneID" id="99725952"/>
<evidence type="ECO:0000256" key="5">
    <source>
        <dbReference type="ARBA" id="ARBA00022840"/>
    </source>
</evidence>
<dbReference type="Pfam" id="PF00005">
    <property type="entry name" value="ABC_tran"/>
    <property type="match status" value="1"/>
</dbReference>
<keyword evidence="4" id="KW-0547">Nucleotide-binding</keyword>
<evidence type="ECO:0000313" key="9">
    <source>
        <dbReference type="EMBL" id="KKO72670.1"/>
    </source>
</evidence>
<dbReference type="EMBL" id="LBNE01000002">
    <property type="protein sequence ID" value="KKO72670.1"/>
    <property type="molecule type" value="Genomic_DNA"/>
</dbReference>
<dbReference type="InterPro" id="IPR027417">
    <property type="entry name" value="P-loop_NTPase"/>
</dbReference>
<dbReference type="SMART" id="SM00382">
    <property type="entry name" value="AAA"/>
    <property type="match status" value="1"/>
</dbReference>
<dbReference type="Pfam" id="PF08402">
    <property type="entry name" value="TOBE_2"/>
    <property type="match status" value="1"/>
</dbReference>
<dbReference type="PROSITE" id="PS00211">
    <property type="entry name" value="ABC_TRANSPORTER_1"/>
    <property type="match status" value="1"/>
</dbReference>
<dbReference type="InterPro" id="IPR017871">
    <property type="entry name" value="ABC_transporter-like_CS"/>
</dbReference>
<dbReference type="Proteomes" id="UP000292039">
    <property type="component" value="Unassembled WGS sequence"/>
</dbReference>
<evidence type="ECO:0000256" key="2">
    <source>
        <dbReference type="ARBA" id="ARBA00022475"/>
    </source>
</evidence>
<dbReference type="GO" id="GO:0015697">
    <property type="term" value="P:quaternary ammonium group transport"/>
    <property type="evidence" value="ECO:0007669"/>
    <property type="project" value="UniProtKB-ARBA"/>
</dbReference>
<organism evidence="9 11">
    <name type="scientific">Kerstersia gyiorum</name>
    <dbReference type="NCBI Taxonomy" id="206506"/>
    <lineage>
        <taxon>Bacteria</taxon>
        <taxon>Pseudomonadati</taxon>
        <taxon>Pseudomonadota</taxon>
        <taxon>Betaproteobacteria</taxon>
        <taxon>Burkholderiales</taxon>
        <taxon>Alcaligenaceae</taxon>
        <taxon>Kerstersia</taxon>
    </lineage>
</organism>
<sequence length="367" mass="40030">MNTPKHSQNEPPPSFLSLRDISLSYGPTRVLNDVSLDVTAGEMLCLLGPSGCGKTTLLRVIAGLARQDQGSLKLAGRDISRAAPQERNYGIVFQSYALFPNLTVAANVAYGLSSRHGDRDAVARRVEEMLDLVGLPGSGRKYPGQLSGGQQQRVALARALAPAPMLLLLDEPMSALDAKVREHLRSELRSLQRRLSVTTIMVTHDQEEAMSMADRIAVMNRGNLEQVGTPRELYRHPASSFIAGFIGEANWLPYERLTDGRVSIGRWTAQTANDLELPRGRLFARPEAVRILPGGTLPSGDNVFAAEIQDGIFLGRQYRLRLALEGVPGVDLHAFVNAEQGDALLARTAARRCWLSIAPSALRAYES</sequence>
<dbReference type="Gene3D" id="3.40.50.300">
    <property type="entry name" value="P-loop containing nucleotide triphosphate hydrolases"/>
    <property type="match status" value="1"/>
</dbReference>
<reference evidence="9 11" key="1">
    <citation type="submission" date="2015-04" db="EMBL/GenBank/DDBJ databases">
        <title>Genome sequence of Kerstersia gyiorum CG1.</title>
        <authorList>
            <person name="Greninger A.L."/>
            <person name="Kozyreva V."/>
            <person name="Chaturvedi V."/>
        </authorList>
    </citation>
    <scope>NUCLEOTIDE SEQUENCE [LARGE SCALE GENOMIC DNA]</scope>
    <source>
        <strain evidence="9 11">CG1</strain>
    </source>
</reference>
<evidence type="ECO:0000256" key="4">
    <source>
        <dbReference type="ARBA" id="ARBA00022741"/>
    </source>
</evidence>
<dbReference type="RefSeq" id="WP_068369123.1">
    <property type="nucleotide sequence ID" value="NZ_CBCSEB010000012.1"/>
</dbReference>
<dbReference type="NCBIfam" id="TIGR03265">
    <property type="entry name" value="PhnT2"/>
    <property type="match status" value="1"/>
</dbReference>
<keyword evidence="1" id="KW-0813">Transport</keyword>
<dbReference type="PANTHER" id="PTHR42781:SF5">
    <property type="entry name" value="PUTRESCINE TRANSPORT ATP-BINDING PROTEIN POTG"/>
    <property type="match status" value="1"/>
</dbReference>
<dbReference type="AlphaFoldDB" id="A0A171KUV3"/>
<comment type="caution">
    <text evidence="9">The sequence shown here is derived from an EMBL/GenBank/DDBJ whole genome shotgun (WGS) entry which is preliminary data.</text>
</comment>
<dbReference type="InterPro" id="IPR003439">
    <property type="entry name" value="ABC_transporter-like_ATP-bd"/>
</dbReference>
<keyword evidence="6" id="KW-1278">Translocase</keyword>
<dbReference type="InterPro" id="IPR017666">
    <property type="entry name" value="AminoethylPonate_ABC_PhnT2"/>
</dbReference>
<gene>
    <name evidence="9" type="ORF">AAV32_06620</name>
    <name evidence="10" type="ORF">EV679_1311</name>
</gene>
<dbReference type="GO" id="GO:0022857">
    <property type="term" value="F:transmembrane transporter activity"/>
    <property type="evidence" value="ECO:0007669"/>
    <property type="project" value="InterPro"/>
</dbReference>
<dbReference type="InterPro" id="IPR013611">
    <property type="entry name" value="Transp-assoc_OB_typ2"/>
</dbReference>
<dbReference type="FunFam" id="3.40.50.300:FF:000425">
    <property type="entry name" value="Probable ABC transporter, ATP-binding subunit"/>
    <property type="match status" value="1"/>
</dbReference>
<keyword evidence="7" id="KW-0472">Membrane</keyword>
<evidence type="ECO:0000256" key="7">
    <source>
        <dbReference type="ARBA" id="ARBA00023136"/>
    </source>
</evidence>
<dbReference type="SUPFAM" id="SSF50331">
    <property type="entry name" value="MOP-like"/>
    <property type="match status" value="1"/>
</dbReference>
<dbReference type="SUPFAM" id="SSF52540">
    <property type="entry name" value="P-loop containing nucleoside triphosphate hydrolases"/>
    <property type="match status" value="1"/>
</dbReference>
<keyword evidence="11" id="KW-1185">Reference proteome</keyword>
<feature type="domain" description="ABC transporter" evidence="8">
    <location>
        <begin position="16"/>
        <end position="246"/>
    </location>
</feature>
<accession>A0A171KUV3</accession>
<dbReference type="STRING" id="206506.AAV32_06620"/>
<evidence type="ECO:0000259" key="8">
    <source>
        <dbReference type="PROSITE" id="PS50893"/>
    </source>
</evidence>
<dbReference type="InterPro" id="IPR003593">
    <property type="entry name" value="AAA+_ATPase"/>
</dbReference>
<dbReference type="InterPro" id="IPR050093">
    <property type="entry name" value="ABC_SmlMolc_Importer"/>
</dbReference>